<accession>A0ABU7QST6</accession>
<dbReference type="RefSeq" id="WP_194752023.1">
    <property type="nucleotide sequence ID" value="NZ_JACEWB010000031.1"/>
</dbReference>
<dbReference type="Proteomes" id="UP001352533">
    <property type="component" value="Unassembled WGS sequence"/>
</dbReference>
<dbReference type="EMBL" id="JAMDKS010000031">
    <property type="protein sequence ID" value="MEE6113621.1"/>
    <property type="molecule type" value="Genomic_DNA"/>
</dbReference>
<comment type="caution">
    <text evidence="1">The sequence shown here is derived from an EMBL/GenBank/DDBJ whole genome shotgun (WGS) entry which is preliminary data.</text>
</comment>
<organism evidence="1 2">
    <name type="scientific">Avibacterium paragallinarum</name>
    <name type="common">Haemophilus gallinarum</name>
    <dbReference type="NCBI Taxonomy" id="728"/>
    <lineage>
        <taxon>Bacteria</taxon>
        <taxon>Pseudomonadati</taxon>
        <taxon>Pseudomonadota</taxon>
        <taxon>Gammaproteobacteria</taxon>
        <taxon>Pasteurellales</taxon>
        <taxon>Pasteurellaceae</taxon>
        <taxon>Avibacterium</taxon>
    </lineage>
</organism>
<keyword evidence="2" id="KW-1185">Reference proteome</keyword>
<evidence type="ECO:0000313" key="1">
    <source>
        <dbReference type="EMBL" id="MEE6113621.1"/>
    </source>
</evidence>
<evidence type="ECO:0000313" key="2">
    <source>
        <dbReference type="Proteomes" id="UP001352533"/>
    </source>
</evidence>
<proteinExistence type="predicted"/>
<name>A0ABU7QST6_AVIPA</name>
<reference evidence="1 2" key="1">
    <citation type="journal article" date="2022" name="Front. Microbiol.">
        <title>Commensal bacteria contribute to the growth of multidrug-resistant Avibacterium paragallinarum in chickens.</title>
        <authorList>
            <person name="Zhu J."/>
            <person name="Chen Y."/>
            <person name="Wu Y."/>
            <person name="Wang Y."/>
            <person name="Zhu K."/>
        </authorList>
    </citation>
    <scope>NUCLEOTIDE SEQUENCE [LARGE SCALE GENOMIC DNA]</scope>
    <source>
        <strain evidence="1 2">AV12</strain>
    </source>
</reference>
<protein>
    <submittedName>
        <fullName evidence="1">Uncharacterized protein</fullName>
    </submittedName>
</protein>
<sequence length="98" mass="11296">MISVLQYYIDTLNKKSEKSSDLYGKMREIMNNLNNEQKDIIFKFIRKTIIDTASTILGTIDGTTFPKNADGIYILKYENQAIQGCLQDYFLAKAEDEK</sequence>
<gene>
    <name evidence="1" type="ORF">M5S25_10535</name>
</gene>